<dbReference type="RefSeq" id="WP_348263578.1">
    <property type="nucleotide sequence ID" value="NZ_CP121196.1"/>
</dbReference>
<keyword evidence="1" id="KW-0732">Signal</keyword>
<name>A0AAU7DM07_9BACT</name>
<dbReference type="Pfam" id="PF12836">
    <property type="entry name" value="HHH_3"/>
    <property type="match status" value="1"/>
</dbReference>
<evidence type="ECO:0000256" key="1">
    <source>
        <dbReference type="SAM" id="SignalP"/>
    </source>
</evidence>
<evidence type="ECO:0000313" key="2">
    <source>
        <dbReference type="EMBL" id="XBH18354.1"/>
    </source>
</evidence>
<sequence>MRLFALLPLVLIALAGCTPHDRSPDEIREQTARATSTAVRDAKAVTQGVVEGVKQQKTVNINRGSADDLKSLPGIDDDAAQRIIEGRPYKDSEELAKRHIVSRAEYNRIAGKIEAR</sequence>
<dbReference type="Gene3D" id="1.10.150.320">
    <property type="entry name" value="Photosystem II 12 kDa extrinsic protein"/>
    <property type="match status" value="1"/>
</dbReference>
<dbReference type="EMBL" id="CP121196">
    <property type="protein sequence ID" value="XBH18354.1"/>
    <property type="molecule type" value="Genomic_DNA"/>
</dbReference>
<gene>
    <name evidence="2" type="ORF">P8935_03240</name>
</gene>
<dbReference type="PROSITE" id="PS51257">
    <property type="entry name" value="PROKAR_LIPOPROTEIN"/>
    <property type="match status" value="1"/>
</dbReference>
<feature type="signal peptide" evidence="1">
    <location>
        <begin position="1"/>
        <end position="15"/>
    </location>
</feature>
<dbReference type="AlphaFoldDB" id="A0AAU7DM07"/>
<accession>A0AAU7DM07</accession>
<reference evidence="2" key="1">
    <citation type="submission" date="2023-03" db="EMBL/GenBank/DDBJ databases">
        <title>Edaphobacter sp.</title>
        <authorList>
            <person name="Huber K.J."/>
            <person name="Papendorf J."/>
            <person name="Pilke C."/>
            <person name="Bunk B."/>
            <person name="Sproeer C."/>
            <person name="Pester M."/>
        </authorList>
    </citation>
    <scope>NUCLEOTIDE SEQUENCE</scope>
    <source>
        <strain evidence="2">DSM 110680</strain>
    </source>
</reference>
<dbReference type="SUPFAM" id="SSF81585">
    <property type="entry name" value="PsbU/PolX domain-like"/>
    <property type="match status" value="1"/>
</dbReference>
<protein>
    <submittedName>
        <fullName evidence="2">Helix-hairpin-helix domain-containing protein</fullName>
    </submittedName>
</protein>
<feature type="chain" id="PRO_5043918863" evidence="1">
    <location>
        <begin position="16"/>
        <end position="116"/>
    </location>
</feature>
<proteinExistence type="predicted"/>
<organism evidence="2">
    <name type="scientific">Telmatobacter sp. DSM 110680</name>
    <dbReference type="NCBI Taxonomy" id="3036704"/>
    <lineage>
        <taxon>Bacteria</taxon>
        <taxon>Pseudomonadati</taxon>
        <taxon>Acidobacteriota</taxon>
        <taxon>Terriglobia</taxon>
        <taxon>Terriglobales</taxon>
        <taxon>Acidobacteriaceae</taxon>
        <taxon>Telmatobacter</taxon>
    </lineage>
</organism>